<feature type="transmembrane region" description="Helical" evidence="7">
    <location>
        <begin position="12"/>
        <end position="30"/>
    </location>
</feature>
<dbReference type="RefSeq" id="WP_016549329.1">
    <property type="nucleotide sequence ID" value="NZ_AKWZ02000010.1"/>
</dbReference>
<feature type="transmembrane region" description="Helical" evidence="7">
    <location>
        <begin position="77"/>
        <end position="98"/>
    </location>
</feature>
<evidence type="ECO:0000256" key="5">
    <source>
        <dbReference type="ARBA" id="ARBA00022989"/>
    </source>
</evidence>
<organism evidence="8 9">
    <name type="scientific">Leptospira fainei serovar Hurstbridge str. BUT 6</name>
    <dbReference type="NCBI Taxonomy" id="1193011"/>
    <lineage>
        <taxon>Bacteria</taxon>
        <taxon>Pseudomonadati</taxon>
        <taxon>Spirochaetota</taxon>
        <taxon>Spirochaetia</taxon>
        <taxon>Leptospirales</taxon>
        <taxon>Leptospiraceae</taxon>
        <taxon>Leptospira</taxon>
    </lineage>
</organism>
<dbReference type="GO" id="GO:0005886">
    <property type="term" value="C:plasma membrane"/>
    <property type="evidence" value="ECO:0007669"/>
    <property type="project" value="UniProtKB-SubCell"/>
</dbReference>
<comment type="similarity">
    <text evidence="2">Belongs to the DoxX family.</text>
</comment>
<evidence type="ECO:0000256" key="3">
    <source>
        <dbReference type="ARBA" id="ARBA00022475"/>
    </source>
</evidence>
<dbReference type="Proteomes" id="UP000014540">
    <property type="component" value="Unassembled WGS sequence"/>
</dbReference>
<proteinExistence type="inferred from homology"/>
<dbReference type="OrthoDB" id="346004at2"/>
<sequence length="146" mass="15424">MIERIFKTDKDITSFILRIVLAVVFFPHGAQKVLGWFGGYGFSGTLGFFAAQGTPTLLVLLLFAAEFLGPIGLVLGLMTRVAAAGIAVAMSVALLVHIPHGFFINWAGNQQGEGIEFHILAIAISIALLIKGSGWASIDGIIANGK</sequence>
<protein>
    <submittedName>
        <fullName evidence="8">DoxX family protein</fullName>
    </submittedName>
</protein>
<comment type="caution">
    <text evidence="8">The sequence shown here is derived from an EMBL/GenBank/DDBJ whole genome shotgun (WGS) entry which is preliminary data.</text>
</comment>
<keyword evidence="6 7" id="KW-0472">Membrane</keyword>
<dbReference type="InterPro" id="IPR051907">
    <property type="entry name" value="DoxX-like_oxidoreductase"/>
</dbReference>
<evidence type="ECO:0000256" key="7">
    <source>
        <dbReference type="SAM" id="Phobius"/>
    </source>
</evidence>
<evidence type="ECO:0000256" key="4">
    <source>
        <dbReference type="ARBA" id="ARBA00022692"/>
    </source>
</evidence>
<keyword evidence="9" id="KW-1185">Reference proteome</keyword>
<keyword evidence="4 7" id="KW-0812">Transmembrane</keyword>
<gene>
    <name evidence="8" type="ORF">LEP1GSC058_2537</name>
</gene>
<dbReference type="EMBL" id="AKWZ02000010">
    <property type="protein sequence ID" value="EPG72832.1"/>
    <property type="molecule type" value="Genomic_DNA"/>
</dbReference>
<dbReference type="InterPro" id="IPR032808">
    <property type="entry name" value="DoxX"/>
</dbReference>
<feature type="transmembrane region" description="Helical" evidence="7">
    <location>
        <begin position="42"/>
        <end position="65"/>
    </location>
</feature>
<feature type="transmembrane region" description="Helical" evidence="7">
    <location>
        <begin position="118"/>
        <end position="138"/>
    </location>
</feature>
<dbReference type="Pfam" id="PF07681">
    <property type="entry name" value="DoxX"/>
    <property type="match status" value="1"/>
</dbReference>
<dbReference type="AlphaFoldDB" id="S3VXH7"/>
<dbReference type="PANTHER" id="PTHR33452">
    <property type="entry name" value="OXIDOREDUCTASE CATD-RELATED"/>
    <property type="match status" value="1"/>
</dbReference>
<keyword evidence="3" id="KW-1003">Cell membrane</keyword>
<keyword evidence="5 7" id="KW-1133">Transmembrane helix</keyword>
<dbReference type="STRING" id="1193011.LEP1GSC058_2537"/>
<evidence type="ECO:0000256" key="6">
    <source>
        <dbReference type="ARBA" id="ARBA00023136"/>
    </source>
</evidence>
<reference evidence="8" key="1">
    <citation type="submission" date="2013-04" db="EMBL/GenBank/DDBJ databases">
        <authorList>
            <person name="Harkins D.M."/>
            <person name="Durkin A.S."/>
            <person name="Selengut J.D."/>
            <person name="Sanka R."/>
            <person name="DePew J."/>
            <person name="Purushe J."/>
            <person name="Ahmed A."/>
            <person name="van der Linden H."/>
            <person name="Goris M.G.A."/>
            <person name="Hartskeerl R.A."/>
            <person name="Vinetz J.M."/>
            <person name="Sutton G.G."/>
            <person name="Nelson W.C."/>
            <person name="Fouts D.E."/>
        </authorList>
    </citation>
    <scope>NUCLEOTIDE SEQUENCE [LARGE SCALE GENOMIC DNA]</scope>
    <source>
        <strain evidence="8">BUT 6</strain>
    </source>
</reference>
<accession>S3VXH7</accession>
<dbReference type="PANTHER" id="PTHR33452:SF1">
    <property type="entry name" value="INNER MEMBRANE PROTEIN YPHA-RELATED"/>
    <property type="match status" value="1"/>
</dbReference>
<evidence type="ECO:0000256" key="1">
    <source>
        <dbReference type="ARBA" id="ARBA00004651"/>
    </source>
</evidence>
<evidence type="ECO:0000256" key="2">
    <source>
        <dbReference type="ARBA" id="ARBA00006679"/>
    </source>
</evidence>
<comment type="subcellular location">
    <subcellularLocation>
        <location evidence="1">Cell membrane</location>
        <topology evidence="1">Multi-pass membrane protein</topology>
    </subcellularLocation>
</comment>
<name>S3VXH7_9LEPT</name>
<evidence type="ECO:0000313" key="9">
    <source>
        <dbReference type="Proteomes" id="UP000014540"/>
    </source>
</evidence>
<evidence type="ECO:0000313" key="8">
    <source>
        <dbReference type="EMBL" id="EPG72832.1"/>
    </source>
</evidence>